<dbReference type="KEGG" id="echi:FKX85_12740"/>
<keyword evidence="4" id="KW-1185">Reference proteome</keyword>
<reference evidence="3 4" key="1">
    <citation type="submission" date="2019-06" db="EMBL/GenBank/DDBJ databases">
        <title>Echinicola alkalisoli sp. nov. isolated from saline soil.</title>
        <authorList>
            <person name="Sun J.-Q."/>
            <person name="Xu L."/>
        </authorList>
    </citation>
    <scope>NUCLEOTIDE SEQUENCE [LARGE SCALE GENOMIC DNA]</scope>
    <source>
        <strain evidence="3 4">LN3S3</strain>
    </source>
</reference>
<dbReference type="GO" id="GO:0006310">
    <property type="term" value="P:DNA recombination"/>
    <property type="evidence" value="ECO:0007669"/>
    <property type="project" value="UniProtKB-KW"/>
</dbReference>
<sequence length="79" mass="9143">MQPHTHYAVAMAFPRHSFATHLLDRGTDLRYIQQLLGHHSPNTTAIYTHVSTKNLQNIKSPFDQLTNDNQLDINYLKNK</sequence>
<evidence type="ECO:0000256" key="1">
    <source>
        <dbReference type="ARBA" id="ARBA00023172"/>
    </source>
</evidence>
<proteinExistence type="predicted"/>
<dbReference type="InterPro" id="IPR011010">
    <property type="entry name" value="DNA_brk_join_enz"/>
</dbReference>
<accession>A0A514CJ97</accession>
<evidence type="ECO:0000313" key="4">
    <source>
        <dbReference type="Proteomes" id="UP000316614"/>
    </source>
</evidence>
<dbReference type="PROSITE" id="PS51898">
    <property type="entry name" value="TYR_RECOMBINASE"/>
    <property type="match status" value="1"/>
</dbReference>
<dbReference type="Gene3D" id="1.10.443.10">
    <property type="entry name" value="Intergrase catalytic core"/>
    <property type="match status" value="1"/>
</dbReference>
<dbReference type="Pfam" id="PF00589">
    <property type="entry name" value="Phage_integrase"/>
    <property type="match status" value="1"/>
</dbReference>
<dbReference type="InterPro" id="IPR013762">
    <property type="entry name" value="Integrase-like_cat_sf"/>
</dbReference>
<dbReference type="EMBL" id="CP041253">
    <property type="protein sequence ID" value="QDH79850.1"/>
    <property type="molecule type" value="Genomic_DNA"/>
</dbReference>
<evidence type="ECO:0000259" key="2">
    <source>
        <dbReference type="PROSITE" id="PS51898"/>
    </source>
</evidence>
<feature type="domain" description="Tyr recombinase" evidence="2">
    <location>
        <begin position="1"/>
        <end position="60"/>
    </location>
</feature>
<name>A0A514CJ97_9BACT</name>
<dbReference type="SUPFAM" id="SSF56349">
    <property type="entry name" value="DNA breaking-rejoining enzymes"/>
    <property type="match status" value="1"/>
</dbReference>
<keyword evidence="1" id="KW-0233">DNA recombination</keyword>
<dbReference type="GO" id="GO:0015074">
    <property type="term" value="P:DNA integration"/>
    <property type="evidence" value="ECO:0007669"/>
    <property type="project" value="InterPro"/>
</dbReference>
<organism evidence="3 4">
    <name type="scientific">Echinicola soli</name>
    <dbReference type="NCBI Taxonomy" id="2591634"/>
    <lineage>
        <taxon>Bacteria</taxon>
        <taxon>Pseudomonadati</taxon>
        <taxon>Bacteroidota</taxon>
        <taxon>Cytophagia</taxon>
        <taxon>Cytophagales</taxon>
        <taxon>Cyclobacteriaceae</taxon>
        <taxon>Echinicola</taxon>
    </lineage>
</organism>
<gene>
    <name evidence="3" type="ORF">FKX85_12740</name>
</gene>
<evidence type="ECO:0000313" key="3">
    <source>
        <dbReference type="EMBL" id="QDH79850.1"/>
    </source>
</evidence>
<dbReference type="GO" id="GO:0003677">
    <property type="term" value="F:DNA binding"/>
    <property type="evidence" value="ECO:0007669"/>
    <property type="project" value="InterPro"/>
</dbReference>
<dbReference type="OrthoDB" id="9801717at2"/>
<dbReference type="AlphaFoldDB" id="A0A514CJ97"/>
<protein>
    <submittedName>
        <fullName evidence="3">Tyrosine-type recombinase/integrase</fullName>
    </submittedName>
</protein>
<dbReference type="Proteomes" id="UP000316614">
    <property type="component" value="Chromosome"/>
</dbReference>
<dbReference type="InterPro" id="IPR002104">
    <property type="entry name" value="Integrase_catalytic"/>
</dbReference>